<reference evidence="2 3" key="1">
    <citation type="submission" date="2019-05" db="EMBL/GenBank/DDBJ databases">
        <title>Another draft genome of Portunus trituberculatus and its Hox gene families provides insights of decapod evolution.</title>
        <authorList>
            <person name="Jeong J.-H."/>
            <person name="Song I."/>
            <person name="Kim S."/>
            <person name="Choi T."/>
            <person name="Kim D."/>
            <person name="Ryu S."/>
            <person name="Kim W."/>
        </authorList>
    </citation>
    <scope>NUCLEOTIDE SEQUENCE [LARGE SCALE GENOMIC DNA]</scope>
    <source>
        <tissue evidence="2">Muscle</tissue>
    </source>
</reference>
<accession>A0A5B7I2N8</accession>
<evidence type="ECO:0000256" key="1">
    <source>
        <dbReference type="SAM" id="MobiDB-lite"/>
    </source>
</evidence>
<feature type="compositionally biased region" description="Polar residues" evidence="1">
    <location>
        <begin position="66"/>
        <end position="75"/>
    </location>
</feature>
<feature type="region of interest" description="Disordered" evidence="1">
    <location>
        <begin position="66"/>
        <end position="141"/>
    </location>
</feature>
<feature type="compositionally biased region" description="Low complexity" evidence="1">
    <location>
        <begin position="113"/>
        <end position="122"/>
    </location>
</feature>
<feature type="compositionally biased region" description="Low complexity" evidence="1">
    <location>
        <begin position="82"/>
        <end position="104"/>
    </location>
</feature>
<protein>
    <submittedName>
        <fullName evidence="2">Uncharacterized protein</fullName>
    </submittedName>
</protein>
<comment type="caution">
    <text evidence="2">The sequence shown here is derived from an EMBL/GenBank/DDBJ whole genome shotgun (WGS) entry which is preliminary data.</text>
</comment>
<proteinExistence type="predicted"/>
<organism evidence="2 3">
    <name type="scientific">Portunus trituberculatus</name>
    <name type="common">Swimming crab</name>
    <name type="synonym">Neptunus trituberculatus</name>
    <dbReference type="NCBI Taxonomy" id="210409"/>
    <lineage>
        <taxon>Eukaryota</taxon>
        <taxon>Metazoa</taxon>
        <taxon>Ecdysozoa</taxon>
        <taxon>Arthropoda</taxon>
        <taxon>Crustacea</taxon>
        <taxon>Multicrustacea</taxon>
        <taxon>Malacostraca</taxon>
        <taxon>Eumalacostraca</taxon>
        <taxon>Eucarida</taxon>
        <taxon>Decapoda</taxon>
        <taxon>Pleocyemata</taxon>
        <taxon>Brachyura</taxon>
        <taxon>Eubrachyura</taxon>
        <taxon>Portunoidea</taxon>
        <taxon>Portunidae</taxon>
        <taxon>Portuninae</taxon>
        <taxon>Portunus</taxon>
    </lineage>
</organism>
<dbReference type="EMBL" id="VSRR010041705">
    <property type="protein sequence ID" value="MPC75717.1"/>
    <property type="molecule type" value="Genomic_DNA"/>
</dbReference>
<sequence>MSRIQQRKKNTTHWITSTSELNQVPSCQDQRYIITKYSAPHHTLASPHQSPPYHYPPCHITFHHTTGTLPLTHSPSLEFHRPISPLSPRLSSSSSSSQPVSPHPFTSPGNVKSSGPSHSSHPSHPPSFPPSSISNLSLSLV</sequence>
<evidence type="ECO:0000313" key="3">
    <source>
        <dbReference type="Proteomes" id="UP000324222"/>
    </source>
</evidence>
<dbReference type="AlphaFoldDB" id="A0A5B7I2N8"/>
<keyword evidence="3" id="KW-1185">Reference proteome</keyword>
<gene>
    <name evidence="2" type="ORF">E2C01_070110</name>
</gene>
<evidence type="ECO:0000313" key="2">
    <source>
        <dbReference type="EMBL" id="MPC75717.1"/>
    </source>
</evidence>
<dbReference type="Proteomes" id="UP000324222">
    <property type="component" value="Unassembled WGS sequence"/>
</dbReference>
<name>A0A5B7I2N8_PORTR</name>
<feature type="compositionally biased region" description="Low complexity" evidence="1">
    <location>
        <begin position="130"/>
        <end position="141"/>
    </location>
</feature>